<feature type="transmembrane region" description="Helical" evidence="4">
    <location>
        <begin position="80"/>
        <end position="98"/>
    </location>
</feature>
<feature type="transmembrane region" description="Helical" evidence="4">
    <location>
        <begin position="275"/>
        <end position="294"/>
    </location>
</feature>
<dbReference type="SUPFAM" id="SSF103473">
    <property type="entry name" value="MFS general substrate transporter"/>
    <property type="match status" value="1"/>
</dbReference>
<dbReference type="GO" id="GO:0016020">
    <property type="term" value="C:membrane"/>
    <property type="evidence" value="ECO:0007669"/>
    <property type="project" value="UniProtKB-SubCell"/>
</dbReference>
<dbReference type="EMBL" id="MBFS01000262">
    <property type="protein sequence ID" value="PVV03225.1"/>
    <property type="molecule type" value="Genomic_DNA"/>
</dbReference>
<keyword evidence="4" id="KW-1133">Transmembrane helix</keyword>
<feature type="transmembrane region" description="Helical" evidence="4">
    <location>
        <begin position="328"/>
        <end position="353"/>
    </location>
</feature>
<feature type="transmembrane region" description="Helical" evidence="4">
    <location>
        <begin position="401"/>
        <end position="418"/>
    </location>
</feature>
<feature type="region of interest" description="Disordered" evidence="3">
    <location>
        <begin position="1"/>
        <end position="28"/>
    </location>
</feature>
<feature type="transmembrane region" description="Helical" evidence="4">
    <location>
        <begin position="365"/>
        <end position="381"/>
    </location>
</feature>
<evidence type="ECO:0008006" key="8">
    <source>
        <dbReference type="Google" id="ProtNLM"/>
    </source>
</evidence>
<feature type="transmembrane region" description="Helical" evidence="4">
    <location>
        <begin position="167"/>
        <end position="186"/>
    </location>
</feature>
<evidence type="ECO:0000313" key="5">
    <source>
        <dbReference type="EMBL" id="PVU85291.1"/>
    </source>
</evidence>
<accession>A0A2T9ZF87</accession>
<gene>
    <name evidence="6" type="ORF">BB560_002311</name>
    <name evidence="5" type="ORF">BB560_007081</name>
</gene>
<keyword evidence="7" id="KW-1185">Reference proteome</keyword>
<feature type="transmembrane region" description="Helical" evidence="4">
    <location>
        <begin position="110"/>
        <end position="128"/>
    </location>
</feature>
<feature type="transmembrane region" description="Helical" evidence="4">
    <location>
        <begin position="301"/>
        <end position="322"/>
    </location>
</feature>
<keyword evidence="4" id="KW-0812">Transmembrane</keyword>
<dbReference type="Gene3D" id="1.20.1250.20">
    <property type="entry name" value="MFS general substrate transporter like domains"/>
    <property type="match status" value="2"/>
</dbReference>
<comment type="caution">
    <text evidence="6">The sequence shown here is derived from an EMBL/GenBank/DDBJ whole genome shotgun (WGS) entry which is preliminary data.</text>
</comment>
<dbReference type="Proteomes" id="UP000245609">
    <property type="component" value="Unassembled WGS sequence"/>
</dbReference>
<feature type="transmembrane region" description="Helical" evidence="4">
    <location>
        <begin position="239"/>
        <end position="263"/>
    </location>
</feature>
<dbReference type="GO" id="GO:0022857">
    <property type="term" value="F:transmembrane transporter activity"/>
    <property type="evidence" value="ECO:0007669"/>
    <property type="project" value="InterPro"/>
</dbReference>
<evidence type="ECO:0000256" key="2">
    <source>
        <dbReference type="ARBA" id="ARBA00006727"/>
    </source>
</evidence>
<proteinExistence type="inferred from homology"/>
<keyword evidence="4" id="KW-0472">Membrane</keyword>
<comment type="subcellular location">
    <subcellularLocation>
        <location evidence="1">Membrane</location>
        <topology evidence="1">Multi-pass membrane protein</topology>
    </subcellularLocation>
</comment>
<dbReference type="Pfam" id="PF07690">
    <property type="entry name" value="MFS_1"/>
    <property type="match status" value="1"/>
</dbReference>
<dbReference type="InterPro" id="IPR036259">
    <property type="entry name" value="MFS_trans_sf"/>
</dbReference>
<dbReference type="AlphaFoldDB" id="A0A2T9ZF87"/>
<evidence type="ECO:0000313" key="6">
    <source>
        <dbReference type="EMBL" id="PVV03225.1"/>
    </source>
</evidence>
<organism evidence="6 7">
    <name type="scientific">Smittium megazygosporum</name>
    <dbReference type="NCBI Taxonomy" id="133381"/>
    <lineage>
        <taxon>Eukaryota</taxon>
        <taxon>Fungi</taxon>
        <taxon>Fungi incertae sedis</taxon>
        <taxon>Zoopagomycota</taxon>
        <taxon>Kickxellomycotina</taxon>
        <taxon>Harpellomycetes</taxon>
        <taxon>Harpellales</taxon>
        <taxon>Legeriomycetaceae</taxon>
        <taxon>Smittium</taxon>
    </lineage>
</organism>
<dbReference type="PANTHER" id="PTHR11360">
    <property type="entry name" value="MONOCARBOXYLATE TRANSPORTER"/>
    <property type="match status" value="1"/>
</dbReference>
<reference evidence="6 7" key="1">
    <citation type="journal article" date="2018" name="MBio">
        <title>Comparative Genomics Reveals the Core Gene Toolbox for the Fungus-Insect Symbiosis.</title>
        <authorList>
            <person name="Wang Y."/>
            <person name="Stata M."/>
            <person name="Wang W."/>
            <person name="Stajich J.E."/>
            <person name="White M.M."/>
            <person name="Moncalvo J.M."/>
        </authorList>
    </citation>
    <scope>NUCLEOTIDE SEQUENCE [LARGE SCALE GENOMIC DNA]</scope>
    <source>
        <strain evidence="6 7">SC-DP-2</strain>
    </source>
</reference>
<dbReference type="OrthoDB" id="6499973at2759"/>
<dbReference type="PANTHER" id="PTHR11360:SF284">
    <property type="entry name" value="EG:103B4.3 PROTEIN-RELATED"/>
    <property type="match status" value="1"/>
</dbReference>
<dbReference type="InterPro" id="IPR011701">
    <property type="entry name" value="MFS"/>
</dbReference>
<evidence type="ECO:0000313" key="7">
    <source>
        <dbReference type="Proteomes" id="UP000245609"/>
    </source>
</evidence>
<dbReference type="EMBL" id="MBFS01003691">
    <property type="protein sequence ID" value="PVU85291.1"/>
    <property type="molecule type" value="Genomic_DNA"/>
</dbReference>
<feature type="transmembrane region" description="Helical" evidence="4">
    <location>
        <begin position="140"/>
        <end position="160"/>
    </location>
</feature>
<feature type="transmembrane region" description="Helical" evidence="4">
    <location>
        <begin position="198"/>
        <end position="218"/>
    </location>
</feature>
<protein>
    <recommendedName>
        <fullName evidence="8">Major facilitator superfamily (MFS) profile domain-containing protein</fullName>
    </recommendedName>
</protein>
<sequence length="544" mass="60508">MSRSSMEETIHETKGIPNISSLPTPITGKNETPPDQGYAWAVALGGIFVMTVIFGCSNGFGVFQEHYLNVMFASESALKISWISTTSFVVTSFLGPFVGPLVRTIGSRPTSLLSCALCTGGLIGASFAKSIGTLVLTRGFIFGIGASIGINTSIVMISLWFQKHRPLVLATGMSLGGFGAIIIVLVVRRSIDAWGLDWSFRLLALIAFVGLFYGAIVFKTRTTYNLTKKIIDFKLLKQPLALTIVFNAFFNVVGWLTVSIYFSSVLVQLGKSQTTANNALLILSACTGLGRFFSTFFAKSIGINTALLLTNSICAIATFALWLPLKNYAVYIVFVVIFGLFYGFFFSLSPMLIASNYSPTQISQLNGLVYLFGGMGCLIWVPSLGRMIDSIGHPFNKLFEYPIFVPELTTAFNFFNFLPKFNYRRKNKESRGKSNTDSWMDLQMRHPDIKLGLQDIGKIRMECYWTAQRLAKAGLIPKMYIERCPFCNKNTPEAIKRTLIECFRWNSIRHETTIFNIPRLYRTVTIDQSTNNQVLNQGTATRHT</sequence>
<evidence type="ECO:0000256" key="4">
    <source>
        <dbReference type="SAM" id="Phobius"/>
    </source>
</evidence>
<evidence type="ECO:0000256" key="1">
    <source>
        <dbReference type="ARBA" id="ARBA00004141"/>
    </source>
</evidence>
<name>A0A2T9ZF87_9FUNG</name>
<feature type="compositionally biased region" description="Basic and acidic residues" evidence="3">
    <location>
        <begin position="1"/>
        <end position="14"/>
    </location>
</feature>
<dbReference type="InterPro" id="IPR050327">
    <property type="entry name" value="Proton-linked_MCT"/>
</dbReference>
<evidence type="ECO:0000256" key="3">
    <source>
        <dbReference type="SAM" id="MobiDB-lite"/>
    </source>
</evidence>
<feature type="compositionally biased region" description="Polar residues" evidence="3">
    <location>
        <begin position="18"/>
        <end position="28"/>
    </location>
</feature>
<comment type="similarity">
    <text evidence="2">Belongs to the major facilitator superfamily. Monocarboxylate porter (TC 2.A.1.13) family.</text>
</comment>
<feature type="transmembrane region" description="Helical" evidence="4">
    <location>
        <begin position="38"/>
        <end position="60"/>
    </location>
</feature>